<accession>A0A314YE57</accession>
<organism evidence="2 3">
    <name type="scientific">Prunus yedoensis var. nudiflora</name>
    <dbReference type="NCBI Taxonomy" id="2094558"/>
    <lineage>
        <taxon>Eukaryota</taxon>
        <taxon>Viridiplantae</taxon>
        <taxon>Streptophyta</taxon>
        <taxon>Embryophyta</taxon>
        <taxon>Tracheophyta</taxon>
        <taxon>Spermatophyta</taxon>
        <taxon>Magnoliopsida</taxon>
        <taxon>eudicotyledons</taxon>
        <taxon>Gunneridae</taxon>
        <taxon>Pentapetalae</taxon>
        <taxon>rosids</taxon>
        <taxon>fabids</taxon>
        <taxon>Rosales</taxon>
        <taxon>Rosaceae</taxon>
        <taxon>Amygdaloideae</taxon>
        <taxon>Amygdaleae</taxon>
        <taxon>Prunus</taxon>
    </lineage>
</organism>
<dbReference type="AlphaFoldDB" id="A0A314YE57"/>
<dbReference type="EMBL" id="PJQY01000936">
    <property type="protein sequence ID" value="PQQ06775.1"/>
    <property type="molecule type" value="Genomic_DNA"/>
</dbReference>
<name>A0A314YE57_PRUYE</name>
<evidence type="ECO:0000313" key="2">
    <source>
        <dbReference type="EMBL" id="PQQ06775.1"/>
    </source>
</evidence>
<protein>
    <submittedName>
        <fullName evidence="2">Uncharacterized protein</fullName>
    </submittedName>
</protein>
<keyword evidence="3" id="KW-1185">Reference proteome</keyword>
<comment type="caution">
    <text evidence="2">The sequence shown here is derived from an EMBL/GenBank/DDBJ whole genome shotgun (WGS) entry which is preliminary data.</text>
</comment>
<feature type="region of interest" description="Disordered" evidence="1">
    <location>
        <begin position="11"/>
        <end position="34"/>
    </location>
</feature>
<dbReference type="Proteomes" id="UP000250321">
    <property type="component" value="Unassembled WGS sequence"/>
</dbReference>
<reference evidence="2 3" key="1">
    <citation type="submission" date="2018-02" db="EMBL/GenBank/DDBJ databases">
        <title>Draft genome of wild Prunus yedoensis var. nudiflora.</title>
        <authorList>
            <person name="Baek S."/>
            <person name="Kim J.-H."/>
            <person name="Choi K."/>
            <person name="Kim G.-B."/>
            <person name="Cho A."/>
            <person name="Jang H."/>
            <person name="Shin C.-H."/>
            <person name="Yu H.-J."/>
            <person name="Mun J.-H."/>
        </authorList>
    </citation>
    <scope>NUCLEOTIDE SEQUENCE [LARGE SCALE GENOMIC DNA]</scope>
    <source>
        <strain evidence="3">cv. Jeju island</strain>
        <tissue evidence="2">Leaf</tissue>
    </source>
</reference>
<evidence type="ECO:0000256" key="1">
    <source>
        <dbReference type="SAM" id="MobiDB-lite"/>
    </source>
</evidence>
<feature type="compositionally biased region" description="Basic and acidic residues" evidence="1">
    <location>
        <begin position="14"/>
        <end position="28"/>
    </location>
</feature>
<gene>
    <name evidence="2" type="ORF">Pyn_38431</name>
</gene>
<proteinExistence type="predicted"/>
<evidence type="ECO:0000313" key="3">
    <source>
        <dbReference type="Proteomes" id="UP000250321"/>
    </source>
</evidence>
<sequence>MDFKYEAITFDAGDGSRDGGGGDDRDINVGEESGGNDHACQVVVTVVVINTMSSHQELDI</sequence>